<dbReference type="EMBL" id="BMVC01000002">
    <property type="protein sequence ID" value="GHC84879.1"/>
    <property type="molecule type" value="Genomic_DNA"/>
</dbReference>
<evidence type="ECO:0000313" key="3">
    <source>
        <dbReference type="Proteomes" id="UP000638353"/>
    </source>
</evidence>
<name>A0A919C8L9_9ACTN</name>
<gene>
    <name evidence="2" type="ORF">GCM10010334_15210</name>
</gene>
<reference evidence="2" key="2">
    <citation type="submission" date="2020-09" db="EMBL/GenBank/DDBJ databases">
        <authorList>
            <person name="Sun Q."/>
            <person name="Ohkuma M."/>
        </authorList>
    </citation>
    <scope>NUCLEOTIDE SEQUENCE</scope>
    <source>
        <strain evidence="2">JCM 4637</strain>
    </source>
</reference>
<dbReference type="Proteomes" id="UP000638353">
    <property type="component" value="Unassembled WGS sequence"/>
</dbReference>
<sequence>MRKLLSWAHRSPSSRVAAPPTTWTYNFTDRPASCDPTLHFTARVQVTWQRTSDSTADPRTAARLIRTLINQCASSCDVLRPDAAEQDLAAALRTQLPLHGDGVEVVGGRVQLTVDEATHTAALQAERLRQEHAREETRRHQENIRDEARRRDEHAAEEARLRREYELDSLARRQARAREDFLRREILASPASARLYTLLERSADYWPRLGGPPAGTDLSSLVREVQQWHPQESWVTVAQLLHDFVLGLSLEGRKEFLTILANAVHVHGDEKRAQLLTNALGEQE</sequence>
<comment type="caution">
    <text evidence="2">The sequence shown here is derived from an EMBL/GenBank/DDBJ whole genome shotgun (WGS) entry which is preliminary data.</text>
</comment>
<accession>A0A919C8L9</accession>
<evidence type="ECO:0000313" key="2">
    <source>
        <dbReference type="EMBL" id="GHC84879.1"/>
    </source>
</evidence>
<organism evidence="2 3">
    <name type="scientific">Streptomyces finlayi</name>
    <dbReference type="NCBI Taxonomy" id="67296"/>
    <lineage>
        <taxon>Bacteria</taxon>
        <taxon>Bacillati</taxon>
        <taxon>Actinomycetota</taxon>
        <taxon>Actinomycetes</taxon>
        <taxon>Kitasatosporales</taxon>
        <taxon>Streptomycetaceae</taxon>
        <taxon>Streptomyces</taxon>
    </lineage>
</organism>
<reference evidence="2" key="1">
    <citation type="journal article" date="2014" name="Int. J. Syst. Evol. Microbiol.">
        <title>Complete genome sequence of Corynebacterium casei LMG S-19264T (=DSM 44701T), isolated from a smear-ripened cheese.</title>
        <authorList>
            <consortium name="US DOE Joint Genome Institute (JGI-PGF)"/>
            <person name="Walter F."/>
            <person name="Albersmeier A."/>
            <person name="Kalinowski J."/>
            <person name="Ruckert C."/>
        </authorList>
    </citation>
    <scope>NUCLEOTIDE SEQUENCE</scope>
    <source>
        <strain evidence="2">JCM 4637</strain>
    </source>
</reference>
<feature type="region of interest" description="Disordered" evidence="1">
    <location>
        <begin position="129"/>
        <end position="157"/>
    </location>
</feature>
<evidence type="ECO:0000256" key="1">
    <source>
        <dbReference type="SAM" id="MobiDB-lite"/>
    </source>
</evidence>
<dbReference type="AlphaFoldDB" id="A0A919C8L9"/>
<protein>
    <submittedName>
        <fullName evidence="2">Uncharacterized protein</fullName>
    </submittedName>
</protein>
<proteinExistence type="predicted"/>